<keyword evidence="2" id="KW-1185">Reference proteome</keyword>
<reference evidence="1 2" key="1">
    <citation type="submission" date="2021-06" db="EMBL/GenBank/DDBJ databases">
        <title>Caerostris darwini draft genome.</title>
        <authorList>
            <person name="Kono N."/>
            <person name="Arakawa K."/>
        </authorList>
    </citation>
    <scope>NUCLEOTIDE SEQUENCE [LARGE SCALE GENOMIC DNA]</scope>
</reference>
<evidence type="ECO:0000313" key="1">
    <source>
        <dbReference type="EMBL" id="GIY50572.1"/>
    </source>
</evidence>
<dbReference type="EMBL" id="BPLQ01010407">
    <property type="protein sequence ID" value="GIY50572.1"/>
    <property type="molecule type" value="Genomic_DNA"/>
</dbReference>
<organism evidence="1 2">
    <name type="scientific">Caerostris darwini</name>
    <dbReference type="NCBI Taxonomy" id="1538125"/>
    <lineage>
        <taxon>Eukaryota</taxon>
        <taxon>Metazoa</taxon>
        <taxon>Ecdysozoa</taxon>
        <taxon>Arthropoda</taxon>
        <taxon>Chelicerata</taxon>
        <taxon>Arachnida</taxon>
        <taxon>Araneae</taxon>
        <taxon>Araneomorphae</taxon>
        <taxon>Entelegynae</taxon>
        <taxon>Araneoidea</taxon>
        <taxon>Araneidae</taxon>
        <taxon>Caerostris</taxon>
    </lineage>
</organism>
<dbReference type="AlphaFoldDB" id="A0AAV4TYT1"/>
<evidence type="ECO:0008006" key="3">
    <source>
        <dbReference type="Google" id="ProtNLM"/>
    </source>
</evidence>
<gene>
    <name evidence="1" type="ORF">CDAR_379061</name>
</gene>
<proteinExistence type="predicted"/>
<comment type="caution">
    <text evidence="1">The sequence shown here is derived from an EMBL/GenBank/DDBJ whole genome shotgun (WGS) entry which is preliminary data.</text>
</comment>
<sequence length="92" mass="10803">MRRCFLFVSPNCCSVVVVASSVPGLVFYIRFTQEMGFLGRKRKKKRREQMQSIWIGPELAQLIYRAPLQEVSLLHWIIHESYFVLLAERNAD</sequence>
<dbReference type="Proteomes" id="UP001054837">
    <property type="component" value="Unassembled WGS sequence"/>
</dbReference>
<protein>
    <recommendedName>
        <fullName evidence="3">Secreted protein</fullName>
    </recommendedName>
</protein>
<name>A0AAV4TYT1_9ARAC</name>
<accession>A0AAV4TYT1</accession>
<evidence type="ECO:0000313" key="2">
    <source>
        <dbReference type="Proteomes" id="UP001054837"/>
    </source>
</evidence>